<sequence length="76" mass="8397">MVCGVDVRGARPVAQRLRKTTPRYLEKVADSIKATLAAQIIRFLKSPWASSVVVIIKNNGVDIRLCIDYRAVNGLT</sequence>
<dbReference type="OrthoDB" id="120907at2759"/>
<dbReference type="Proteomes" id="UP000735874">
    <property type="component" value="Unassembled WGS sequence"/>
</dbReference>
<dbReference type="EMBL" id="MJFZ01001021">
    <property type="protein sequence ID" value="RAW23630.1"/>
    <property type="molecule type" value="Genomic_DNA"/>
</dbReference>
<accession>A0A329RGU0</accession>
<dbReference type="Proteomes" id="UP000251314">
    <property type="component" value="Unassembled WGS sequence"/>
</dbReference>
<dbReference type="AlphaFoldDB" id="A0A329RGU0"/>
<dbReference type="Proteomes" id="UP000736787">
    <property type="component" value="Unassembled WGS sequence"/>
</dbReference>
<dbReference type="InterPro" id="IPR043502">
    <property type="entry name" value="DNA/RNA_pol_sf"/>
</dbReference>
<dbReference type="STRING" id="29920.A0A329RGU0"/>
<reference evidence="6 7" key="1">
    <citation type="submission" date="2018-01" db="EMBL/GenBank/DDBJ databases">
        <title>Draft genome of the strawberry crown rot pathogen Phytophthora cactorum.</title>
        <authorList>
            <person name="Armitage A.D."/>
            <person name="Lysoe E."/>
            <person name="Nellist C.F."/>
            <person name="Harrison R.J."/>
            <person name="Brurberg M.B."/>
        </authorList>
    </citation>
    <scope>NUCLEOTIDE SEQUENCE [LARGE SCALE GENOMIC DNA]</scope>
    <source>
        <strain evidence="6 7">10300</strain>
    </source>
</reference>
<dbReference type="Proteomes" id="UP000697107">
    <property type="component" value="Unassembled WGS sequence"/>
</dbReference>
<dbReference type="PANTHER" id="PTHR24559">
    <property type="entry name" value="TRANSPOSON TY3-I GAG-POL POLYPROTEIN"/>
    <property type="match status" value="1"/>
</dbReference>
<evidence type="ECO:0000313" key="3">
    <source>
        <dbReference type="EMBL" id="KAG2906190.1"/>
    </source>
</evidence>
<dbReference type="Proteomes" id="UP000760860">
    <property type="component" value="Unassembled WGS sequence"/>
</dbReference>
<dbReference type="EMBL" id="RCMI01001697">
    <property type="protein sequence ID" value="KAG2882134.1"/>
    <property type="molecule type" value="Genomic_DNA"/>
</dbReference>
<dbReference type="VEuPathDB" id="FungiDB:PC110_g19938"/>
<evidence type="ECO:0000313" key="1">
    <source>
        <dbReference type="EMBL" id="KAG2841809.1"/>
    </source>
</evidence>
<dbReference type="InterPro" id="IPR053134">
    <property type="entry name" value="RNA-dir_DNA_polymerase"/>
</dbReference>
<gene>
    <name evidence="6" type="ORF">PC110_g19938</name>
    <name evidence="1" type="ORF">PC113_g18953</name>
    <name evidence="2" type="ORF">PC115_g22038</name>
    <name evidence="3" type="ORF">PC117_g20567</name>
    <name evidence="4" type="ORF">PC118_g18778</name>
    <name evidence="5" type="ORF">PC129_g21642</name>
</gene>
<evidence type="ECO:0000313" key="4">
    <source>
        <dbReference type="EMBL" id="KAG2967118.1"/>
    </source>
</evidence>
<evidence type="ECO:0000313" key="7">
    <source>
        <dbReference type="Proteomes" id="UP000251314"/>
    </source>
</evidence>
<keyword evidence="7" id="KW-1185">Reference proteome</keyword>
<evidence type="ECO:0000313" key="2">
    <source>
        <dbReference type="EMBL" id="KAG2882134.1"/>
    </source>
</evidence>
<reference evidence="1" key="2">
    <citation type="submission" date="2018-10" db="EMBL/GenBank/DDBJ databases">
        <title>Effector identification in a new, highly contiguous assembly of the strawberry crown rot pathogen Phytophthora cactorum.</title>
        <authorList>
            <person name="Armitage A.D."/>
            <person name="Nellist C.F."/>
            <person name="Bates H."/>
            <person name="Vickerstaff R.J."/>
            <person name="Harrison R.J."/>
        </authorList>
    </citation>
    <scope>NUCLEOTIDE SEQUENCE</scope>
    <source>
        <strain evidence="1">15-7</strain>
        <strain evidence="2">4032</strain>
        <strain evidence="3">4040</strain>
        <strain evidence="4">P415</strain>
        <strain evidence="5">P421</strain>
    </source>
</reference>
<protein>
    <recommendedName>
        <fullName evidence="8">Reverse transcriptase</fullName>
    </recommendedName>
</protein>
<dbReference type="EMBL" id="RCMK01000968">
    <property type="protein sequence ID" value="KAG2906190.1"/>
    <property type="molecule type" value="Genomic_DNA"/>
</dbReference>
<organism evidence="6 7">
    <name type="scientific">Phytophthora cactorum</name>
    <dbReference type="NCBI Taxonomy" id="29920"/>
    <lineage>
        <taxon>Eukaryota</taxon>
        <taxon>Sar</taxon>
        <taxon>Stramenopiles</taxon>
        <taxon>Oomycota</taxon>
        <taxon>Peronosporomycetes</taxon>
        <taxon>Peronosporales</taxon>
        <taxon>Peronosporaceae</taxon>
        <taxon>Phytophthora</taxon>
    </lineage>
</organism>
<dbReference type="Gene3D" id="3.10.10.10">
    <property type="entry name" value="HIV Type 1 Reverse Transcriptase, subunit A, domain 1"/>
    <property type="match status" value="1"/>
</dbReference>
<name>A0A329RGU0_9STRA</name>
<dbReference type="SUPFAM" id="SSF56672">
    <property type="entry name" value="DNA/RNA polymerases"/>
    <property type="match status" value="1"/>
</dbReference>
<evidence type="ECO:0000313" key="6">
    <source>
        <dbReference type="EMBL" id="RAW23630.1"/>
    </source>
</evidence>
<evidence type="ECO:0000313" key="5">
    <source>
        <dbReference type="EMBL" id="KAG3206874.1"/>
    </source>
</evidence>
<comment type="caution">
    <text evidence="6">The sequence shown here is derived from an EMBL/GenBank/DDBJ whole genome shotgun (WGS) entry which is preliminary data.</text>
</comment>
<dbReference type="EMBL" id="RCML01000959">
    <property type="protein sequence ID" value="KAG2967118.1"/>
    <property type="molecule type" value="Genomic_DNA"/>
</dbReference>
<proteinExistence type="predicted"/>
<dbReference type="EMBL" id="RCMG01000931">
    <property type="protein sequence ID" value="KAG2841809.1"/>
    <property type="molecule type" value="Genomic_DNA"/>
</dbReference>
<dbReference type="Proteomes" id="UP000774804">
    <property type="component" value="Unassembled WGS sequence"/>
</dbReference>
<dbReference type="PANTHER" id="PTHR24559:SF444">
    <property type="entry name" value="REVERSE TRANSCRIPTASE DOMAIN-CONTAINING PROTEIN"/>
    <property type="match status" value="1"/>
</dbReference>
<evidence type="ECO:0008006" key="8">
    <source>
        <dbReference type="Google" id="ProtNLM"/>
    </source>
</evidence>
<dbReference type="EMBL" id="RCMV01001786">
    <property type="protein sequence ID" value="KAG3206874.1"/>
    <property type="molecule type" value="Genomic_DNA"/>
</dbReference>